<sequence>MLDAYDLVILDLDGVVIVGEQALPAAAAAVATVRQEGTPVVFATNNASRSASAVAELLTKVGVPAEPSEVITSAMVAADALADSVPAGAAVLVLGSDALASEVRRVGLRPVSSAEDQPAAVIQGYDPSVGWERLAEASVAIRAGARWVVTNSDATLPSPRGPLPGNGSLVAALRTALEREPDMVVGKPQPALFAAAARQRSASAPLVVGDRLDTDIAGAYRAGMDSLLVLTGIASRADALAAPAEQRPHYLGDDLGALTRPGVQLARD</sequence>
<dbReference type="PANTHER" id="PTHR19288">
    <property type="entry name" value="4-NITROPHENYLPHOSPHATASE-RELATED"/>
    <property type="match status" value="1"/>
</dbReference>
<dbReference type="GO" id="GO:0005737">
    <property type="term" value="C:cytoplasm"/>
    <property type="evidence" value="ECO:0007669"/>
    <property type="project" value="TreeGrafter"/>
</dbReference>
<evidence type="ECO:0000256" key="3">
    <source>
        <dbReference type="PIRSR" id="PIRSR000915-2"/>
    </source>
</evidence>
<dbReference type="InterPro" id="IPR023214">
    <property type="entry name" value="HAD_sf"/>
</dbReference>
<feature type="active site" description="Nucleophile" evidence="2">
    <location>
        <position position="11"/>
    </location>
</feature>
<feature type="binding site" evidence="3">
    <location>
        <position position="187"/>
    </location>
    <ligand>
        <name>substrate</name>
    </ligand>
</feature>
<feature type="binding site" evidence="4">
    <location>
        <position position="13"/>
    </location>
    <ligand>
        <name>Mg(2+)</name>
        <dbReference type="ChEBI" id="CHEBI:18420"/>
    </ligand>
</feature>
<feature type="binding site" evidence="4">
    <location>
        <position position="11"/>
    </location>
    <ligand>
        <name>Mg(2+)</name>
        <dbReference type="ChEBI" id="CHEBI:18420"/>
    </ligand>
</feature>
<comment type="similarity">
    <text evidence="1">Belongs to the HAD-like hydrolase superfamily.</text>
</comment>
<dbReference type="Gene3D" id="3.40.50.1000">
    <property type="entry name" value="HAD superfamily/HAD-like"/>
    <property type="match status" value="2"/>
</dbReference>
<evidence type="ECO:0000313" key="7">
    <source>
        <dbReference type="Proteomes" id="UP000662857"/>
    </source>
</evidence>
<dbReference type="InterPro" id="IPR002645">
    <property type="entry name" value="STAS_dom"/>
</dbReference>
<dbReference type="PIRSF" id="PIRSF000915">
    <property type="entry name" value="PGP-type_phosphatase"/>
    <property type="match status" value="1"/>
</dbReference>
<dbReference type="NCBIfam" id="TIGR01460">
    <property type="entry name" value="HAD-SF-IIA"/>
    <property type="match status" value="1"/>
</dbReference>
<dbReference type="InterPro" id="IPR006357">
    <property type="entry name" value="HAD-SF_hydro_IIA"/>
</dbReference>
<dbReference type="Proteomes" id="UP000662857">
    <property type="component" value="Chromosome"/>
</dbReference>
<gene>
    <name evidence="6" type="ORF">JQS43_12710</name>
</gene>
<keyword evidence="7" id="KW-1185">Reference proteome</keyword>
<dbReference type="GO" id="GO:0016791">
    <property type="term" value="F:phosphatase activity"/>
    <property type="evidence" value="ECO:0007669"/>
    <property type="project" value="TreeGrafter"/>
</dbReference>
<keyword evidence="4" id="KW-0460">Magnesium</keyword>
<protein>
    <submittedName>
        <fullName evidence="6">HAD-IIA family hydrolase</fullName>
    </submittedName>
</protein>
<feature type="domain" description="STAS" evidence="5">
    <location>
        <begin position="1"/>
        <end position="84"/>
    </location>
</feature>
<evidence type="ECO:0000313" key="6">
    <source>
        <dbReference type="EMBL" id="QSB17284.1"/>
    </source>
</evidence>
<organism evidence="6 7">
    <name type="scientific">Natronosporangium hydrolyticum</name>
    <dbReference type="NCBI Taxonomy" id="2811111"/>
    <lineage>
        <taxon>Bacteria</taxon>
        <taxon>Bacillati</taxon>
        <taxon>Actinomycetota</taxon>
        <taxon>Actinomycetes</taxon>
        <taxon>Micromonosporales</taxon>
        <taxon>Micromonosporaceae</taxon>
        <taxon>Natronosporangium</taxon>
    </lineage>
</organism>
<proteinExistence type="inferred from homology"/>
<evidence type="ECO:0000259" key="5">
    <source>
        <dbReference type="PROSITE" id="PS50801"/>
    </source>
</evidence>
<dbReference type="SUPFAM" id="SSF56784">
    <property type="entry name" value="HAD-like"/>
    <property type="match status" value="1"/>
</dbReference>
<evidence type="ECO:0000256" key="4">
    <source>
        <dbReference type="PIRSR" id="PIRSR000915-3"/>
    </source>
</evidence>
<dbReference type="Pfam" id="PF13344">
    <property type="entry name" value="Hydrolase_6"/>
    <property type="match status" value="1"/>
</dbReference>
<keyword evidence="6" id="KW-0378">Hydrolase</keyword>
<dbReference type="PANTHER" id="PTHR19288:SF95">
    <property type="entry name" value="D-GLYCEROL 3-PHOSPHATE PHOSPHATASE"/>
    <property type="match status" value="1"/>
</dbReference>
<evidence type="ECO:0000256" key="2">
    <source>
        <dbReference type="PIRSR" id="PIRSR000915-1"/>
    </source>
</evidence>
<dbReference type="PROSITE" id="PS50801">
    <property type="entry name" value="STAS"/>
    <property type="match status" value="1"/>
</dbReference>
<comment type="cofactor">
    <cofactor evidence="4">
        <name>Mg(2+)</name>
        <dbReference type="ChEBI" id="CHEBI:18420"/>
    </cofactor>
    <text evidence="4">Divalent metal ions. Mg(2+) is the most effective.</text>
</comment>
<reference evidence="6" key="1">
    <citation type="submission" date="2021-02" db="EMBL/GenBank/DDBJ databases">
        <title>Natrosporangium hydrolyticum gen. nov., sp. nov, a haloalkaliphilic actinobacterium from a soda solonchak soil.</title>
        <authorList>
            <person name="Sorokin D.Y."/>
            <person name="Khijniak T.V."/>
            <person name="Zakharycheva A.P."/>
            <person name="Boueva O.V."/>
            <person name="Ariskina E.V."/>
            <person name="Hahnke R.L."/>
            <person name="Bunk B."/>
            <person name="Sproer C."/>
            <person name="Schumann P."/>
            <person name="Evtushenko L.I."/>
            <person name="Kublanov I.V."/>
        </authorList>
    </citation>
    <scope>NUCLEOTIDE SEQUENCE</scope>
    <source>
        <strain evidence="6">DSM 106523</strain>
    </source>
</reference>
<feature type="binding site" evidence="4">
    <location>
        <position position="210"/>
    </location>
    <ligand>
        <name>Mg(2+)</name>
        <dbReference type="ChEBI" id="CHEBI:18420"/>
    </ligand>
</feature>
<name>A0A895YH92_9ACTN</name>
<dbReference type="Pfam" id="PF13242">
    <property type="entry name" value="Hydrolase_like"/>
    <property type="match status" value="1"/>
</dbReference>
<dbReference type="AlphaFoldDB" id="A0A895YH92"/>
<accession>A0A895YH92</accession>
<dbReference type="KEGG" id="nhy:JQS43_12710"/>
<dbReference type="EMBL" id="CP070499">
    <property type="protein sequence ID" value="QSB17284.1"/>
    <property type="molecule type" value="Genomic_DNA"/>
</dbReference>
<keyword evidence="4" id="KW-0479">Metal-binding</keyword>
<evidence type="ECO:0000256" key="1">
    <source>
        <dbReference type="PIRNR" id="PIRNR000915"/>
    </source>
</evidence>
<dbReference type="InterPro" id="IPR036412">
    <property type="entry name" value="HAD-like_sf"/>
</dbReference>
<feature type="active site" description="Proton donor" evidence="2">
    <location>
        <position position="13"/>
    </location>
</feature>
<dbReference type="GO" id="GO:0046872">
    <property type="term" value="F:metal ion binding"/>
    <property type="evidence" value="ECO:0007669"/>
    <property type="project" value="UniProtKB-KW"/>
</dbReference>